<protein>
    <submittedName>
        <fullName evidence="3">NgoFVII restriction endonuclease</fullName>
    </submittedName>
</protein>
<dbReference type="InterPro" id="IPR048923">
    <property type="entry name" value="RE_NgoFVII_C"/>
</dbReference>
<keyword evidence="3" id="KW-0255">Endonuclease</keyword>
<evidence type="ECO:0000313" key="3">
    <source>
        <dbReference type="EMBL" id="VYS99231.1"/>
    </source>
</evidence>
<dbReference type="CDD" id="cd09117">
    <property type="entry name" value="PLDc_Bfil_DEXD_like"/>
    <property type="match status" value="1"/>
</dbReference>
<proteinExistence type="predicted"/>
<dbReference type="EMBL" id="CACRSS010000004">
    <property type="protein sequence ID" value="VYS99231.1"/>
    <property type="molecule type" value="Genomic_DNA"/>
</dbReference>
<feature type="domain" description="Restriction endonuclease type II NgoFVII N-terminal" evidence="1">
    <location>
        <begin position="12"/>
        <end position="159"/>
    </location>
</feature>
<dbReference type="Gene3D" id="3.30.870.10">
    <property type="entry name" value="Endonuclease Chain A"/>
    <property type="match status" value="1"/>
</dbReference>
<dbReference type="OrthoDB" id="7107971at2"/>
<gene>
    <name evidence="3" type="ORF">AMLFYP55_02395</name>
</gene>
<dbReference type="AlphaFoldDB" id="A0A6N2T411"/>
<keyword evidence="3" id="KW-0378">Hydrolase</keyword>
<sequence length="320" mass="36913">MEMIVNKNELFDEVLVRPANEADSLIIVSGFATSAMVEYQISSIRKKLGKEIAIELLVGMTPIYGVSEIHHRNFIKLHKEIDFNCSYISSQYPAVHSKLYVWRKDNRPVKAFLSTANYTVTGFLKNQRELGIECNSTEALEYYQSLLHHSLYCHCDEAEEYVAVNAPFFSADDPNKSQLYPSKESVYLPLFSEKTGKMHNRAGLNWGQREGRNPNQAYIHIPKELRNFFPDRGQPFSVLTNDGFPFVCVVAQDEGKAIETTYNNSEFGEYFRNKLGLELGTKVELEDLDKFGSRYVKFTKIDEEEYYMEYERGINFSDNQ</sequence>
<organism evidence="3">
    <name type="scientific">Akkermansia muciniphila</name>
    <dbReference type="NCBI Taxonomy" id="239935"/>
    <lineage>
        <taxon>Bacteria</taxon>
        <taxon>Pseudomonadati</taxon>
        <taxon>Verrucomicrobiota</taxon>
        <taxon>Verrucomicrobiia</taxon>
        <taxon>Verrucomicrobiales</taxon>
        <taxon>Akkermansiaceae</taxon>
        <taxon>Akkermansia</taxon>
    </lineage>
</organism>
<feature type="domain" description="Restriction endonuclease type II NgoFVII C-terminal B3-like DNA-binding" evidence="2">
    <location>
        <begin position="193"/>
        <end position="302"/>
    </location>
</feature>
<evidence type="ECO:0000259" key="1">
    <source>
        <dbReference type="Pfam" id="PF09565"/>
    </source>
</evidence>
<keyword evidence="3" id="KW-0540">Nuclease</keyword>
<evidence type="ECO:0000259" key="2">
    <source>
        <dbReference type="Pfam" id="PF20731"/>
    </source>
</evidence>
<dbReference type="Pfam" id="PF20731">
    <property type="entry name" value="RE_NgoFVII_C"/>
    <property type="match status" value="1"/>
</dbReference>
<reference evidence="3" key="1">
    <citation type="submission" date="2019-11" db="EMBL/GenBank/DDBJ databases">
        <authorList>
            <person name="Feng L."/>
        </authorList>
    </citation>
    <scope>NUCLEOTIDE SEQUENCE</scope>
    <source>
        <strain evidence="3">AMuciniphilaLFYP55</strain>
    </source>
</reference>
<dbReference type="GO" id="GO:0004519">
    <property type="term" value="F:endonuclease activity"/>
    <property type="evidence" value="ECO:0007669"/>
    <property type="project" value="UniProtKB-KW"/>
</dbReference>
<dbReference type="InterPro" id="IPR019065">
    <property type="entry name" value="RE_NgoFVII_N"/>
</dbReference>
<accession>A0A6N2T411</accession>
<name>A0A6N2T411_9BACT</name>
<dbReference type="RefSeq" id="WP_102722139.1">
    <property type="nucleotide sequence ID" value="NZ_CACRSS010000004.1"/>
</dbReference>
<dbReference type="Pfam" id="PF09565">
    <property type="entry name" value="RE_NgoFVII"/>
    <property type="match status" value="1"/>
</dbReference>